<protein>
    <recommendedName>
        <fullName evidence="3">SGNH hydrolase-type esterase domain-containing protein</fullName>
    </recommendedName>
</protein>
<evidence type="ECO:0000313" key="1">
    <source>
        <dbReference type="EMBL" id="GAA4791970.1"/>
    </source>
</evidence>
<dbReference type="InterPro" id="IPR036514">
    <property type="entry name" value="SGNH_hydro_sf"/>
</dbReference>
<dbReference type="EMBL" id="BAABKP010000001">
    <property type="protein sequence ID" value="GAA4791970.1"/>
    <property type="molecule type" value="Genomic_DNA"/>
</dbReference>
<organism evidence="1 2">
    <name type="scientific">Rothia endophytica</name>
    <dbReference type="NCBI Taxonomy" id="1324766"/>
    <lineage>
        <taxon>Bacteria</taxon>
        <taxon>Bacillati</taxon>
        <taxon>Actinomycetota</taxon>
        <taxon>Actinomycetes</taxon>
        <taxon>Micrococcales</taxon>
        <taxon>Micrococcaceae</taxon>
        <taxon>Rothia</taxon>
    </lineage>
</organism>
<accession>A0ABP9B8G5</accession>
<dbReference type="PROSITE" id="PS51318">
    <property type="entry name" value="TAT"/>
    <property type="match status" value="1"/>
</dbReference>
<proteinExistence type="predicted"/>
<gene>
    <name evidence="1" type="ORF">GCM10023352_07870</name>
</gene>
<dbReference type="SUPFAM" id="SSF52266">
    <property type="entry name" value="SGNH hydrolase"/>
    <property type="match status" value="1"/>
</dbReference>
<keyword evidence="2" id="KW-1185">Reference proteome</keyword>
<name>A0ABP9B8G5_9MICC</name>
<sequence length="359" mass="38863">MTKVQMTPENVEGLSTSRRNLMRFAALTGAASAATLISTTSSSSPAHASDATSNIFPSELTYPTVNGPSLALWGSSSFEGAQADQGVPAGFNATIEALLHTYLEAPVLNFGRGGETSTQINARRGTPESMYKLVFPQDTIPASGSVEVTLASDSNVAWGGSTLAAGYVGGVPGVLVPASNDTFTFTRQVDGEAIYAPATTPASWFHSYQEMISRSSYHIIQIGRNNMNQTEQIRKDTEHAFALAPKRTLVMGHFRSRSDSKDSDRAKQVSEYNAWAAEKYGELFVNPETFLRETTQESWLRYGALSGSGVWSSDTDRKAYDEGKIPPSLFSTDGLHLNGWGYIALAQMLYYKVTGLGWF</sequence>
<dbReference type="InterPro" id="IPR006311">
    <property type="entry name" value="TAT_signal"/>
</dbReference>
<evidence type="ECO:0008006" key="3">
    <source>
        <dbReference type="Google" id="ProtNLM"/>
    </source>
</evidence>
<dbReference type="Proteomes" id="UP001500187">
    <property type="component" value="Unassembled WGS sequence"/>
</dbReference>
<dbReference type="Gene3D" id="3.40.50.1110">
    <property type="entry name" value="SGNH hydrolase"/>
    <property type="match status" value="1"/>
</dbReference>
<evidence type="ECO:0000313" key="2">
    <source>
        <dbReference type="Proteomes" id="UP001500187"/>
    </source>
</evidence>
<reference evidence="2" key="1">
    <citation type="journal article" date="2019" name="Int. J. Syst. Evol. Microbiol.">
        <title>The Global Catalogue of Microorganisms (GCM) 10K type strain sequencing project: providing services to taxonomists for standard genome sequencing and annotation.</title>
        <authorList>
            <consortium name="The Broad Institute Genomics Platform"/>
            <consortium name="The Broad Institute Genome Sequencing Center for Infectious Disease"/>
            <person name="Wu L."/>
            <person name="Ma J."/>
        </authorList>
    </citation>
    <scope>NUCLEOTIDE SEQUENCE [LARGE SCALE GENOMIC DNA]</scope>
    <source>
        <strain evidence="2">JCM 18541</strain>
    </source>
</reference>
<comment type="caution">
    <text evidence="1">The sequence shown here is derived from an EMBL/GenBank/DDBJ whole genome shotgun (WGS) entry which is preliminary data.</text>
</comment>